<evidence type="ECO:0000256" key="1">
    <source>
        <dbReference type="ARBA" id="ARBA00004651"/>
    </source>
</evidence>
<proteinExistence type="predicted"/>
<reference evidence="11" key="3">
    <citation type="submission" date="2024-03" db="EMBL/GenBank/DDBJ databases">
        <authorList>
            <person name="Sun Q."/>
            <person name="Sedlacek I."/>
        </authorList>
    </citation>
    <scope>NUCLEOTIDE SEQUENCE</scope>
    <source>
        <strain evidence="11">CCM 8635</strain>
    </source>
</reference>
<feature type="transmembrane region" description="Helical" evidence="8">
    <location>
        <begin position="307"/>
        <end position="326"/>
    </location>
</feature>
<protein>
    <submittedName>
        <fullName evidence="11">Alanine glycine permease</fullName>
    </submittedName>
</protein>
<evidence type="ECO:0000313" key="10">
    <source>
        <dbReference type="EMBL" id="ENX38745.1"/>
    </source>
</evidence>
<keyword evidence="4 8" id="KW-0812">Transmembrane</keyword>
<evidence type="ECO:0000256" key="4">
    <source>
        <dbReference type="ARBA" id="ARBA00022692"/>
    </source>
</evidence>
<dbReference type="GO" id="GO:0055085">
    <property type="term" value="P:transmembrane transport"/>
    <property type="evidence" value="ECO:0007669"/>
    <property type="project" value="InterPro"/>
</dbReference>
<gene>
    <name evidence="11" type="primary">cycA</name>
    <name evidence="10" type="ORF">F888_01614</name>
    <name evidence="11" type="ORF">GCM10007354_16910</name>
</gene>
<feature type="transmembrane region" description="Helical" evidence="8">
    <location>
        <begin position="274"/>
        <end position="295"/>
    </location>
</feature>
<keyword evidence="5" id="KW-0029">Amino-acid transport</keyword>
<evidence type="ECO:0000313" key="12">
    <source>
        <dbReference type="Proteomes" id="UP000013200"/>
    </source>
</evidence>
<evidence type="ECO:0000256" key="6">
    <source>
        <dbReference type="ARBA" id="ARBA00022989"/>
    </source>
</evidence>
<name>N9RJA1_9GAMM</name>
<comment type="caution">
    <text evidence="10">The sequence shown here is derived from an EMBL/GenBank/DDBJ whole genome shotgun (WGS) entry which is preliminary data.</text>
</comment>
<dbReference type="HOGENOM" id="CLU_007946_9_3_6"/>
<accession>N9RJA1</accession>
<evidence type="ECO:0000313" key="13">
    <source>
        <dbReference type="Proteomes" id="UP000652691"/>
    </source>
</evidence>
<feature type="transmembrane region" description="Helical" evidence="8">
    <location>
        <begin position="191"/>
        <end position="212"/>
    </location>
</feature>
<evidence type="ECO:0000259" key="9">
    <source>
        <dbReference type="Pfam" id="PF00324"/>
    </source>
</evidence>
<dbReference type="PIRSF" id="PIRSF006060">
    <property type="entry name" value="AA_transporter"/>
    <property type="match status" value="1"/>
</dbReference>
<reference evidence="10 12" key="1">
    <citation type="submission" date="2013-02" db="EMBL/GenBank/DDBJ databases">
        <title>The Genome Sequence of Acinetobacter sp. NIPH 3623.</title>
        <authorList>
            <consortium name="The Broad Institute Genome Sequencing Platform"/>
            <consortium name="The Broad Institute Genome Sequencing Center for Infectious Disease"/>
            <person name="Cerqueira G."/>
            <person name="Feldgarden M."/>
            <person name="Courvalin P."/>
            <person name="Perichon B."/>
            <person name="Grillot-Courvalin C."/>
            <person name="Clermont D."/>
            <person name="Rocha E."/>
            <person name="Yoon E.-J."/>
            <person name="Nemec A."/>
            <person name="Walker B."/>
            <person name="Young S.K."/>
            <person name="Zeng Q."/>
            <person name="Gargeya S."/>
            <person name="Fitzgerald M."/>
            <person name="Haas B."/>
            <person name="Abouelleil A."/>
            <person name="Alvarado L."/>
            <person name="Arachchi H.M."/>
            <person name="Berlin A.M."/>
            <person name="Chapman S.B."/>
            <person name="Dewar J."/>
            <person name="Goldberg J."/>
            <person name="Griggs A."/>
            <person name="Gujja S."/>
            <person name="Hansen M."/>
            <person name="Howarth C."/>
            <person name="Imamovic A."/>
            <person name="Larimer J."/>
            <person name="McCowan C."/>
            <person name="Murphy C."/>
            <person name="Neiman D."/>
            <person name="Pearson M."/>
            <person name="Priest M."/>
            <person name="Roberts A."/>
            <person name="Saif S."/>
            <person name="Shea T."/>
            <person name="Sisk P."/>
            <person name="Sykes S."/>
            <person name="Wortman J."/>
            <person name="Nusbaum C."/>
            <person name="Birren B."/>
        </authorList>
    </citation>
    <scope>NUCLEOTIDE SEQUENCE [LARGE SCALE GENOMIC DNA]</scope>
    <source>
        <strain evidence="10 12">NIPH 3623</strain>
    </source>
</reference>
<dbReference type="FunFam" id="1.20.1740.10:FF:000001">
    <property type="entry name" value="Amino acid permease"/>
    <property type="match status" value="1"/>
</dbReference>
<dbReference type="PANTHER" id="PTHR43495:SF2">
    <property type="entry name" value="D-SERINE_D-ALANINE_GLYCINE TRANSPORTER"/>
    <property type="match status" value="1"/>
</dbReference>
<keyword evidence="12" id="KW-1185">Reference proteome</keyword>
<dbReference type="GO" id="GO:0005886">
    <property type="term" value="C:plasma membrane"/>
    <property type="evidence" value="ECO:0007669"/>
    <property type="project" value="UniProtKB-SubCell"/>
</dbReference>
<keyword evidence="7 8" id="KW-0472">Membrane</keyword>
<dbReference type="STRING" id="1217698.F888_01614"/>
<feature type="transmembrane region" description="Helical" evidence="8">
    <location>
        <begin position="369"/>
        <end position="387"/>
    </location>
</feature>
<keyword evidence="6 8" id="KW-1133">Transmembrane helix</keyword>
<dbReference type="Gene3D" id="1.20.1740.10">
    <property type="entry name" value="Amino acid/polyamine transporter I"/>
    <property type="match status" value="1"/>
</dbReference>
<sequence length="491" mass="54216">MYRYKQLVLAKGLKTLESFCKMSNQNLSEAAEQSGLHRSLSNRHLQLIAIGGAIGTGLFMGSGKTISLAGPSILFIYMTIGLMVFFVMRALGELLLSNLNYKSFIDLSTDLIGPWAGYFVGWTYWLCWVTIGIADLSAIIYYLEFFNGGESFTPLGGLLISTVAIMFVLGLNLVTVKLFGEMEFWFAMVKITAIIVLIAVGLWMIFTGFTNASGTVASVSNLWTHGGMFPKGLEGFLAGFQIAIFAFVGVELVGTTAAETQDPKRNLPKAINSIPIRIIIFYVLALFVVMCVTPWDQINPKVSPFVNIFSQAGIASAAIIMNLVVLSSVMSSMNSGVFSTSRMLFGLSTDQQAPKLFGKLSKSAVPSKALIFSSICIFIGAFVQFVYKLQTGTNDEVTAFTLATTLSTILFICVWIIIMWSYINYRRNRPELHAQSSFKLPGGVFTCWVVILFFLATIYFLALDETTLESLKVSPIWFVILAIGYFFYRKK</sequence>
<dbReference type="Proteomes" id="UP000652691">
    <property type="component" value="Unassembled WGS sequence"/>
</dbReference>
<feature type="transmembrane region" description="Helical" evidence="8">
    <location>
        <begin position="155"/>
        <end position="179"/>
    </location>
</feature>
<dbReference type="AlphaFoldDB" id="N9RJA1"/>
<dbReference type="Proteomes" id="UP000013200">
    <property type="component" value="Unassembled WGS sequence"/>
</dbReference>
<evidence type="ECO:0000256" key="2">
    <source>
        <dbReference type="ARBA" id="ARBA00022448"/>
    </source>
</evidence>
<dbReference type="PATRIC" id="fig|1217698.3.peg.1561"/>
<evidence type="ECO:0000256" key="3">
    <source>
        <dbReference type="ARBA" id="ARBA00022475"/>
    </source>
</evidence>
<feature type="transmembrane region" description="Helical" evidence="8">
    <location>
        <begin position="444"/>
        <end position="462"/>
    </location>
</feature>
<organism evidence="10 12">
    <name type="scientific">Acinetobacter courvalinii</name>
    <dbReference type="NCBI Taxonomy" id="280147"/>
    <lineage>
        <taxon>Bacteria</taxon>
        <taxon>Pseudomonadati</taxon>
        <taxon>Pseudomonadota</taxon>
        <taxon>Gammaproteobacteria</taxon>
        <taxon>Moraxellales</taxon>
        <taxon>Moraxellaceae</taxon>
        <taxon>Acinetobacter</taxon>
    </lineage>
</organism>
<dbReference type="InterPro" id="IPR004840">
    <property type="entry name" value="Amino_acid_permease_CS"/>
</dbReference>
<evidence type="ECO:0000256" key="7">
    <source>
        <dbReference type="ARBA" id="ARBA00023136"/>
    </source>
</evidence>
<keyword evidence="3" id="KW-1003">Cell membrane</keyword>
<evidence type="ECO:0000313" key="11">
    <source>
        <dbReference type="EMBL" id="GGH34380.1"/>
    </source>
</evidence>
<comment type="subcellular location">
    <subcellularLocation>
        <location evidence="1">Cell membrane</location>
        <topology evidence="1">Multi-pass membrane protein</topology>
    </subcellularLocation>
</comment>
<evidence type="ECO:0000256" key="8">
    <source>
        <dbReference type="SAM" id="Phobius"/>
    </source>
</evidence>
<dbReference type="GO" id="GO:0006865">
    <property type="term" value="P:amino acid transport"/>
    <property type="evidence" value="ECO:0007669"/>
    <property type="project" value="UniProtKB-KW"/>
</dbReference>
<feature type="transmembrane region" description="Helical" evidence="8">
    <location>
        <begin position="468"/>
        <end position="488"/>
    </location>
</feature>
<dbReference type="EMBL" id="BMDA01000001">
    <property type="protein sequence ID" value="GGH34380.1"/>
    <property type="molecule type" value="Genomic_DNA"/>
</dbReference>
<feature type="domain" description="Amino acid permease/ SLC12A" evidence="9">
    <location>
        <begin position="44"/>
        <end position="490"/>
    </location>
</feature>
<evidence type="ECO:0000256" key="5">
    <source>
        <dbReference type="ARBA" id="ARBA00022970"/>
    </source>
</evidence>
<feature type="transmembrane region" description="Helical" evidence="8">
    <location>
        <begin position="399"/>
        <end position="423"/>
    </location>
</feature>
<feature type="transmembrane region" description="Helical" evidence="8">
    <location>
        <begin position="232"/>
        <end position="253"/>
    </location>
</feature>
<feature type="transmembrane region" description="Helical" evidence="8">
    <location>
        <begin position="45"/>
        <end position="62"/>
    </location>
</feature>
<reference evidence="11 13" key="2">
    <citation type="journal article" date="2014" name="Int. J. Syst. Evol. Microbiol.">
        <title>Complete genome sequence of Corynebacterium casei LMG S-19264T (=DSM 44701T), isolated from a smear-ripened cheese.</title>
        <authorList>
            <consortium name="US DOE Joint Genome Institute (JGI-PGF)"/>
            <person name="Walter F."/>
            <person name="Albersmeier A."/>
            <person name="Kalinowski J."/>
            <person name="Ruckert C."/>
        </authorList>
    </citation>
    <scope>NUCLEOTIDE SEQUENCE [LARGE SCALE GENOMIC DNA]</scope>
    <source>
        <strain evidence="11 13">CCM 8635</strain>
    </source>
</reference>
<dbReference type="PROSITE" id="PS00218">
    <property type="entry name" value="AMINO_ACID_PERMEASE_1"/>
    <property type="match status" value="1"/>
</dbReference>
<keyword evidence="2" id="KW-0813">Transport</keyword>
<dbReference type="PANTHER" id="PTHR43495">
    <property type="entry name" value="GABA PERMEASE"/>
    <property type="match status" value="1"/>
</dbReference>
<dbReference type="Pfam" id="PF00324">
    <property type="entry name" value="AA_permease"/>
    <property type="match status" value="1"/>
</dbReference>
<feature type="transmembrane region" description="Helical" evidence="8">
    <location>
        <begin position="117"/>
        <end position="143"/>
    </location>
</feature>
<feature type="transmembrane region" description="Helical" evidence="8">
    <location>
        <begin position="74"/>
        <end position="96"/>
    </location>
</feature>
<dbReference type="InterPro" id="IPR004841">
    <property type="entry name" value="AA-permease/SLC12A_dom"/>
</dbReference>
<dbReference type="EMBL" id="APSA01000005">
    <property type="protein sequence ID" value="ENX38745.1"/>
    <property type="molecule type" value="Genomic_DNA"/>
</dbReference>